<comment type="caution">
    <text evidence="1">The sequence shown here is derived from an EMBL/GenBank/DDBJ whole genome shotgun (WGS) entry which is preliminary data.</text>
</comment>
<proteinExistence type="predicted"/>
<keyword evidence="2" id="KW-1185">Reference proteome</keyword>
<evidence type="ECO:0000313" key="1">
    <source>
        <dbReference type="EMBL" id="TQD70718.1"/>
    </source>
</evidence>
<gene>
    <name evidence="1" type="ORF">C1H46_043746</name>
</gene>
<dbReference type="EMBL" id="VIEB01001704">
    <property type="protein sequence ID" value="TQD70718.1"/>
    <property type="molecule type" value="Genomic_DNA"/>
</dbReference>
<evidence type="ECO:0000313" key="2">
    <source>
        <dbReference type="Proteomes" id="UP000315295"/>
    </source>
</evidence>
<name>A0A540K906_MALBA</name>
<dbReference type="AlphaFoldDB" id="A0A540K906"/>
<organism evidence="1 2">
    <name type="scientific">Malus baccata</name>
    <name type="common">Siberian crab apple</name>
    <name type="synonym">Pyrus baccata</name>
    <dbReference type="NCBI Taxonomy" id="106549"/>
    <lineage>
        <taxon>Eukaryota</taxon>
        <taxon>Viridiplantae</taxon>
        <taxon>Streptophyta</taxon>
        <taxon>Embryophyta</taxon>
        <taxon>Tracheophyta</taxon>
        <taxon>Spermatophyta</taxon>
        <taxon>Magnoliopsida</taxon>
        <taxon>eudicotyledons</taxon>
        <taxon>Gunneridae</taxon>
        <taxon>Pentapetalae</taxon>
        <taxon>rosids</taxon>
        <taxon>fabids</taxon>
        <taxon>Rosales</taxon>
        <taxon>Rosaceae</taxon>
        <taxon>Amygdaloideae</taxon>
        <taxon>Maleae</taxon>
        <taxon>Malus</taxon>
    </lineage>
</organism>
<protein>
    <submittedName>
        <fullName evidence="1">Uncharacterized protein</fullName>
    </submittedName>
</protein>
<reference evidence="1 2" key="1">
    <citation type="journal article" date="2019" name="G3 (Bethesda)">
        <title>Sequencing of a Wild Apple (Malus baccata) Genome Unravels the Differences Between Cultivated and Wild Apple Species Regarding Disease Resistance and Cold Tolerance.</title>
        <authorList>
            <person name="Chen X."/>
        </authorList>
    </citation>
    <scope>NUCLEOTIDE SEQUENCE [LARGE SCALE GENOMIC DNA]</scope>
    <source>
        <strain evidence="2">cv. Shandingzi</strain>
        <tissue evidence="1">Leaves</tissue>
    </source>
</reference>
<accession>A0A540K906</accession>
<dbReference type="Proteomes" id="UP000315295">
    <property type="component" value="Unassembled WGS sequence"/>
</dbReference>
<sequence length="87" mass="9811">MIAHLPLTTTKLAMMVRTAVCDEKIIGKLVIFLEWGVLGIWARKSWIGFSKILFSEHCRGFHIQKIAAKLVMTDAPSTVWVKELGDL</sequence>